<comment type="subcellular location">
    <subcellularLocation>
        <location evidence="2">Nucleus</location>
    </subcellularLocation>
</comment>
<feature type="region of interest" description="Disordered" evidence="3">
    <location>
        <begin position="59"/>
        <end position="129"/>
    </location>
</feature>
<evidence type="ECO:0000313" key="6">
    <source>
        <dbReference type="Proteomes" id="UP001634394"/>
    </source>
</evidence>
<feature type="domain" description="Fork-head" evidence="4">
    <location>
        <begin position="131"/>
        <end position="225"/>
    </location>
</feature>
<evidence type="ECO:0000256" key="2">
    <source>
        <dbReference type="PROSITE-ProRule" id="PRU00089"/>
    </source>
</evidence>
<comment type="caution">
    <text evidence="5">The sequence shown here is derived from an EMBL/GenBank/DDBJ whole genome shotgun (WGS) entry which is preliminary data.</text>
</comment>
<name>A0ABD3W1S9_SINWO</name>
<feature type="compositionally biased region" description="Basic and acidic residues" evidence="3">
    <location>
        <begin position="68"/>
        <end position="77"/>
    </location>
</feature>
<dbReference type="InterPro" id="IPR018122">
    <property type="entry name" value="TF_fork_head_CS_1"/>
</dbReference>
<evidence type="ECO:0000256" key="3">
    <source>
        <dbReference type="SAM" id="MobiDB-lite"/>
    </source>
</evidence>
<sequence length="444" mass="49916">MQSGPDVCYSDEDNKQSYLAMEGPYVNTDVQLKTEHMDLSLSSMIETYLPSPILSSVPIISPVPTGEPESRNSKDDSAIGSSTGESDENPTSADQHLTEDSGVAADVASAESHGGIHLKSRKRKRPIPQGKPPFSYIALISMAIANSPERRLTLHDIYKCITDRFPYFRNHLKPKGWRGSIRHNLALNDCFVKLPRLPGRKGHEWTIDPAYEDMFDHGSFLRRRYRYKEGVRKKDNKVLPSYYPNHAVEQRPRVLNEDGHYQMQHVKMKPPPMYPGPSVATNSHKVVASGLDSSCWTPHHNYTMPCPSSPPSYPFTEAVSPPSCHEANKTNILPECSQETMQLPSCSFQGNSHSVNCFQIPQSTLPPNTYNNERCQMTTSRELPVQSIHPLNINFYNHNSNYFEANPFRSPFPYSYTPYNGPFTSDMPGKYTTGSMNGAHGPQF</sequence>
<reference evidence="5 6" key="1">
    <citation type="submission" date="2024-11" db="EMBL/GenBank/DDBJ databases">
        <title>Chromosome-level genome assembly of the freshwater bivalve Anodonta woodiana.</title>
        <authorList>
            <person name="Chen X."/>
        </authorList>
    </citation>
    <scope>NUCLEOTIDE SEQUENCE [LARGE SCALE GENOMIC DNA]</scope>
    <source>
        <strain evidence="5">MN2024</strain>
        <tissue evidence="5">Gills</tissue>
    </source>
</reference>
<dbReference type="InterPro" id="IPR001766">
    <property type="entry name" value="Fork_head_dom"/>
</dbReference>
<dbReference type="SMART" id="SM00339">
    <property type="entry name" value="FH"/>
    <property type="match status" value="1"/>
</dbReference>
<evidence type="ECO:0000313" key="5">
    <source>
        <dbReference type="EMBL" id="KAL3867616.1"/>
    </source>
</evidence>
<dbReference type="GO" id="GO:0005634">
    <property type="term" value="C:nucleus"/>
    <property type="evidence" value="ECO:0007669"/>
    <property type="project" value="UniProtKB-SubCell"/>
</dbReference>
<dbReference type="AlphaFoldDB" id="A0ABD3W1S9"/>
<dbReference type="Gene3D" id="1.10.10.10">
    <property type="entry name" value="Winged helix-like DNA-binding domain superfamily/Winged helix DNA-binding domain"/>
    <property type="match status" value="1"/>
</dbReference>
<evidence type="ECO:0000256" key="1">
    <source>
        <dbReference type="ARBA" id="ARBA00023125"/>
    </source>
</evidence>
<dbReference type="InterPro" id="IPR036388">
    <property type="entry name" value="WH-like_DNA-bd_sf"/>
</dbReference>
<dbReference type="PROSITE" id="PS00657">
    <property type="entry name" value="FORK_HEAD_1"/>
    <property type="match status" value="1"/>
</dbReference>
<dbReference type="Pfam" id="PF00250">
    <property type="entry name" value="Forkhead"/>
    <property type="match status" value="1"/>
</dbReference>
<keyword evidence="6" id="KW-1185">Reference proteome</keyword>
<evidence type="ECO:0000259" key="4">
    <source>
        <dbReference type="PROSITE" id="PS50039"/>
    </source>
</evidence>
<feature type="compositionally biased region" description="Polar residues" evidence="3">
    <location>
        <begin position="79"/>
        <end position="95"/>
    </location>
</feature>
<proteinExistence type="predicted"/>
<feature type="DNA-binding region" description="Fork-head" evidence="2">
    <location>
        <begin position="131"/>
        <end position="225"/>
    </location>
</feature>
<protein>
    <recommendedName>
        <fullName evidence="4">Fork-head domain-containing protein</fullName>
    </recommendedName>
</protein>
<dbReference type="InterPro" id="IPR036390">
    <property type="entry name" value="WH_DNA-bd_sf"/>
</dbReference>
<gene>
    <name evidence="5" type="ORF">ACJMK2_040497</name>
</gene>
<accession>A0ABD3W1S9</accession>
<feature type="compositionally biased region" description="Basic residues" evidence="3">
    <location>
        <begin position="116"/>
        <end position="126"/>
    </location>
</feature>
<dbReference type="SUPFAM" id="SSF46785">
    <property type="entry name" value="Winged helix' DNA-binding domain"/>
    <property type="match status" value="1"/>
</dbReference>
<dbReference type="Proteomes" id="UP001634394">
    <property type="component" value="Unassembled WGS sequence"/>
</dbReference>
<keyword evidence="1 2" id="KW-0238">DNA-binding</keyword>
<dbReference type="PANTHER" id="PTHR11829">
    <property type="entry name" value="FORKHEAD BOX PROTEIN"/>
    <property type="match status" value="1"/>
</dbReference>
<dbReference type="PROSITE" id="PS50039">
    <property type="entry name" value="FORK_HEAD_3"/>
    <property type="match status" value="1"/>
</dbReference>
<dbReference type="PRINTS" id="PR00053">
    <property type="entry name" value="FORKHEAD"/>
</dbReference>
<keyword evidence="2" id="KW-0539">Nucleus</keyword>
<organism evidence="5 6">
    <name type="scientific">Sinanodonta woodiana</name>
    <name type="common">Chinese pond mussel</name>
    <name type="synonym">Anodonta woodiana</name>
    <dbReference type="NCBI Taxonomy" id="1069815"/>
    <lineage>
        <taxon>Eukaryota</taxon>
        <taxon>Metazoa</taxon>
        <taxon>Spiralia</taxon>
        <taxon>Lophotrochozoa</taxon>
        <taxon>Mollusca</taxon>
        <taxon>Bivalvia</taxon>
        <taxon>Autobranchia</taxon>
        <taxon>Heteroconchia</taxon>
        <taxon>Palaeoheterodonta</taxon>
        <taxon>Unionida</taxon>
        <taxon>Unionoidea</taxon>
        <taxon>Unionidae</taxon>
        <taxon>Unioninae</taxon>
        <taxon>Sinanodonta</taxon>
    </lineage>
</organism>
<dbReference type="PANTHER" id="PTHR11829:SF402">
    <property type="entry name" value="FORK HEAD DOMAIN-CONTAINING PROTEIN FD3-RELATED"/>
    <property type="match status" value="1"/>
</dbReference>
<dbReference type="EMBL" id="JBJQND010000008">
    <property type="protein sequence ID" value="KAL3867616.1"/>
    <property type="molecule type" value="Genomic_DNA"/>
</dbReference>
<dbReference type="GO" id="GO:0003677">
    <property type="term" value="F:DNA binding"/>
    <property type="evidence" value="ECO:0007669"/>
    <property type="project" value="UniProtKB-UniRule"/>
</dbReference>
<dbReference type="InterPro" id="IPR050211">
    <property type="entry name" value="FOX_domain-containing"/>
</dbReference>